<accession>A0A9W8JVG1</accession>
<comment type="caution">
    <text evidence="2">The sequence shown here is derived from an EMBL/GenBank/DDBJ whole genome shotgun (WGS) entry which is preliminary data.</text>
</comment>
<proteinExistence type="predicted"/>
<sequence length="291" mass="33143">MKIVRTFNDRPAPVHHPIPLVHHHALVRPHHDSRPPARAVHSARTFLPTLVPVEVEESKAREWFRFLLSGVEFLHKRGVVHNDIKPANILLSPKSIPVLVDFGFAEKYDTDSETAFHSNLSYGTPEYLSPERARGLPHDTRKSDVWSLGVTFFEILVGRTPFENSDGEQFNSNDELEKYWARTLRGKWVGSWQFSKGMEKLLHRMISPNADLRCTAMQAMADSYWQASKKEALVQHKRASSYTSSIVFEKDVEKLLSLTPLAWKGKENTKIKGLQSPPGLLDVTAQSRIEE</sequence>
<dbReference type="GO" id="GO:0005737">
    <property type="term" value="C:cytoplasm"/>
    <property type="evidence" value="ECO:0007669"/>
    <property type="project" value="TreeGrafter"/>
</dbReference>
<dbReference type="InterPro" id="IPR008271">
    <property type="entry name" value="Ser/Thr_kinase_AS"/>
</dbReference>
<dbReference type="EMBL" id="JANKHO010003530">
    <property type="protein sequence ID" value="KAJ3482863.1"/>
    <property type="molecule type" value="Genomic_DNA"/>
</dbReference>
<reference evidence="2" key="1">
    <citation type="submission" date="2022-07" db="EMBL/GenBank/DDBJ databases">
        <title>Genome Sequence of Agrocybe chaxingu.</title>
        <authorList>
            <person name="Buettner E."/>
        </authorList>
    </citation>
    <scope>NUCLEOTIDE SEQUENCE</scope>
    <source>
        <strain evidence="2">MP-N11</strain>
    </source>
</reference>
<dbReference type="AlphaFoldDB" id="A0A9W8JVG1"/>
<dbReference type="PANTHER" id="PTHR24348">
    <property type="entry name" value="SERINE/THREONINE-PROTEIN KINASE UNC-51-RELATED"/>
    <property type="match status" value="1"/>
</dbReference>
<gene>
    <name evidence="2" type="ORF">NLJ89_g12113</name>
</gene>
<dbReference type="InterPro" id="IPR000719">
    <property type="entry name" value="Prot_kinase_dom"/>
</dbReference>
<feature type="domain" description="Protein kinase" evidence="1">
    <location>
        <begin position="1"/>
        <end position="225"/>
    </location>
</feature>
<dbReference type="OrthoDB" id="68483at2759"/>
<dbReference type="SUPFAM" id="SSF56112">
    <property type="entry name" value="Protein kinase-like (PK-like)"/>
    <property type="match status" value="1"/>
</dbReference>
<evidence type="ECO:0000259" key="1">
    <source>
        <dbReference type="PROSITE" id="PS50011"/>
    </source>
</evidence>
<dbReference type="InterPro" id="IPR045269">
    <property type="entry name" value="Atg1-like"/>
</dbReference>
<dbReference type="PANTHER" id="PTHR24348:SF68">
    <property type="entry name" value="SERINE_THREONINE-PROTEIN KINASE ATG1C"/>
    <property type="match status" value="1"/>
</dbReference>
<dbReference type="PROSITE" id="PS00108">
    <property type="entry name" value="PROTEIN_KINASE_ST"/>
    <property type="match status" value="1"/>
</dbReference>
<dbReference type="SMART" id="SM00220">
    <property type="entry name" value="S_TKc"/>
    <property type="match status" value="1"/>
</dbReference>
<dbReference type="Proteomes" id="UP001148786">
    <property type="component" value="Unassembled WGS sequence"/>
</dbReference>
<dbReference type="InterPro" id="IPR011009">
    <property type="entry name" value="Kinase-like_dom_sf"/>
</dbReference>
<name>A0A9W8JVG1_9AGAR</name>
<organism evidence="2 3">
    <name type="scientific">Agrocybe chaxingu</name>
    <dbReference type="NCBI Taxonomy" id="84603"/>
    <lineage>
        <taxon>Eukaryota</taxon>
        <taxon>Fungi</taxon>
        <taxon>Dikarya</taxon>
        <taxon>Basidiomycota</taxon>
        <taxon>Agaricomycotina</taxon>
        <taxon>Agaricomycetes</taxon>
        <taxon>Agaricomycetidae</taxon>
        <taxon>Agaricales</taxon>
        <taxon>Agaricineae</taxon>
        <taxon>Strophariaceae</taxon>
        <taxon>Agrocybe</taxon>
    </lineage>
</organism>
<dbReference type="GO" id="GO:0010506">
    <property type="term" value="P:regulation of autophagy"/>
    <property type="evidence" value="ECO:0007669"/>
    <property type="project" value="InterPro"/>
</dbReference>
<dbReference type="GO" id="GO:0005524">
    <property type="term" value="F:ATP binding"/>
    <property type="evidence" value="ECO:0007669"/>
    <property type="project" value="InterPro"/>
</dbReference>
<evidence type="ECO:0000313" key="3">
    <source>
        <dbReference type="Proteomes" id="UP001148786"/>
    </source>
</evidence>
<evidence type="ECO:0000313" key="2">
    <source>
        <dbReference type="EMBL" id="KAJ3482863.1"/>
    </source>
</evidence>
<dbReference type="Gene3D" id="1.10.510.10">
    <property type="entry name" value="Transferase(Phosphotransferase) domain 1"/>
    <property type="match status" value="1"/>
</dbReference>
<keyword evidence="3" id="KW-1185">Reference proteome</keyword>
<dbReference type="GO" id="GO:0004674">
    <property type="term" value="F:protein serine/threonine kinase activity"/>
    <property type="evidence" value="ECO:0007669"/>
    <property type="project" value="InterPro"/>
</dbReference>
<dbReference type="PROSITE" id="PS50011">
    <property type="entry name" value="PROTEIN_KINASE_DOM"/>
    <property type="match status" value="1"/>
</dbReference>
<protein>
    <recommendedName>
        <fullName evidence="1">Protein kinase domain-containing protein</fullName>
    </recommendedName>
</protein>
<dbReference type="Pfam" id="PF00069">
    <property type="entry name" value="Pkinase"/>
    <property type="match status" value="1"/>
</dbReference>